<dbReference type="RefSeq" id="WP_230480159.1">
    <property type="nucleotide sequence ID" value="NZ_BMXL01000019.1"/>
</dbReference>
<dbReference type="AlphaFoldDB" id="A0A918XGE1"/>
<evidence type="ECO:0000313" key="2">
    <source>
        <dbReference type="EMBL" id="GHD30856.1"/>
    </source>
</evidence>
<feature type="compositionally biased region" description="Basic residues" evidence="1">
    <location>
        <begin position="89"/>
        <end position="102"/>
    </location>
</feature>
<evidence type="ECO:0000313" key="3">
    <source>
        <dbReference type="Proteomes" id="UP000654947"/>
    </source>
</evidence>
<dbReference type="EMBL" id="BMXL01000019">
    <property type="protein sequence ID" value="GHD30856.1"/>
    <property type="molecule type" value="Genomic_DNA"/>
</dbReference>
<reference evidence="2 3" key="1">
    <citation type="journal article" date="2014" name="Int. J. Syst. Evol. Microbiol.">
        <title>Complete genome sequence of Corynebacterium casei LMG S-19264T (=DSM 44701T), isolated from a smear-ripened cheese.</title>
        <authorList>
            <consortium name="US DOE Joint Genome Institute (JGI-PGF)"/>
            <person name="Walter F."/>
            <person name="Albersmeier A."/>
            <person name="Kalinowski J."/>
            <person name="Ruckert C."/>
        </authorList>
    </citation>
    <scope>NUCLEOTIDE SEQUENCE [LARGE SCALE GENOMIC DNA]</scope>
    <source>
        <strain evidence="2 3">KCTC 19473</strain>
    </source>
</reference>
<evidence type="ECO:0000256" key="1">
    <source>
        <dbReference type="SAM" id="MobiDB-lite"/>
    </source>
</evidence>
<dbReference type="Proteomes" id="UP000654947">
    <property type="component" value="Unassembled WGS sequence"/>
</dbReference>
<sequence>MSAIMMLKAPGVTPARQLDRLRAVYRRRGWTVWHGSATGQYWAAHTKQMVMLSGDSAQELEAKIERLEHSSRPAGATFSHLVRARRTGALRLPPRPRPRGSWHQRGAMAGAR</sequence>
<keyword evidence="3" id="KW-1185">Reference proteome</keyword>
<feature type="region of interest" description="Disordered" evidence="1">
    <location>
        <begin position="89"/>
        <end position="112"/>
    </location>
</feature>
<proteinExistence type="predicted"/>
<accession>A0A918XGE1</accession>
<protein>
    <submittedName>
        <fullName evidence="2">Uncharacterized protein</fullName>
    </submittedName>
</protein>
<name>A0A918XGE1_9ACTN</name>
<gene>
    <name evidence="2" type="ORF">GCM10007147_32990</name>
</gene>
<comment type="caution">
    <text evidence="2">The sequence shown here is derived from an EMBL/GenBank/DDBJ whole genome shotgun (WGS) entry which is preliminary data.</text>
</comment>
<organism evidence="2 3">
    <name type="scientific">Nocardiopsis kunsanensis</name>
    <dbReference type="NCBI Taxonomy" id="141693"/>
    <lineage>
        <taxon>Bacteria</taxon>
        <taxon>Bacillati</taxon>
        <taxon>Actinomycetota</taxon>
        <taxon>Actinomycetes</taxon>
        <taxon>Streptosporangiales</taxon>
        <taxon>Nocardiopsidaceae</taxon>
        <taxon>Nocardiopsis</taxon>
    </lineage>
</organism>